<dbReference type="InterPro" id="IPR047777">
    <property type="entry name" value="LapA-like_RM"/>
</dbReference>
<evidence type="ECO:0000256" key="1">
    <source>
        <dbReference type="ARBA" id="ARBA00022729"/>
    </source>
</evidence>
<proteinExistence type="predicted"/>
<gene>
    <name evidence="5" type="ORF">JW498_16555</name>
</gene>
<dbReference type="PANTHER" id="PTHR46682:SF1">
    <property type="entry name" value="ADHESION G-PROTEIN COUPLED RECEPTOR V1"/>
    <property type="match status" value="1"/>
</dbReference>
<evidence type="ECO:0000256" key="3">
    <source>
        <dbReference type="ARBA" id="ARBA00022837"/>
    </source>
</evidence>
<dbReference type="SMART" id="SM00237">
    <property type="entry name" value="Calx_beta"/>
    <property type="match status" value="2"/>
</dbReference>
<sequence>MENVDAAKGTVVRVSGEVVVVDSKGAEHTLKAGEQINPGDMIIVRANSEAELDLGKSATEKLPADTAAVVQVDPETGEILLVIQSVGTESFDVADIQEAILAGQDPTQILEETAAGNTPPTRSGFSDFQSVERTADEVIAHAGFDTQPEDWQRDPYVDNEADFPAPPSRYSIADVQVSEGGLMTFTVTRTGGTQAATIDFATSIESGDTAEVADFTANSGTLTFASGVTSQTFTVQTTQDAIFEGPETFTVRLDNPTNGGEIEDGVAVATIVDDGTGPVPPGGPGAPDDDTTSFSIGDVSVSEGGLMTFTVTRTGDAEADQSIDFATSISGTDTAEANDFTGNSGTLTFAPGVTSQTFTVQTTQDSIYEGSETFTVTLDNNSVGSTISDATAVATIIDDGSGPGPFNPGPGPDNDTASFAVDSVSVSEGGLMTFTVTRTGDAEADQSVNFSTLIGAGDSAEAADFTANSGT</sequence>
<dbReference type="Gene3D" id="2.60.40.2030">
    <property type="match status" value="3"/>
</dbReference>
<evidence type="ECO:0000259" key="4">
    <source>
        <dbReference type="SMART" id="SM00237"/>
    </source>
</evidence>
<dbReference type="InterPro" id="IPR003644">
    <property type="entry name" value="Calx_beta"/>
</dbReference>
<dbReference type="SUPFAM" id="SSF141072">
    <property type="entry name" value="CalX-like"/>
    <property type="match status" value="3"/>
</dbReference>
<reference evidence="5 6" key="1">
    <citation type="submission" date="2021-02" db="EMBL/GenBank/DDBJ databases">
        <title>A novel species of genus Amphritea isolated from a fishpond in China.</title>
        <authorList>
            <person name="Lu H."/>
        </authorList>
    </citation>
    <scope>NUCLEOTIDE SEQUENCE [LARGE SCALE GENOMIC DNA]</scope>
    <source>
        <strain evidence="5 6">RP18W</strain>
    </source>
</reference>
<feature type="domain" description="Calx-beta" evidence="4">
    <location>
        <begin position="158"/>
        <end position="254"/>
    </location>
</feature>
<comment type="caution">
    <text evidence="5">The sequence shown here is derived from an EMBL/GenBank/DDBJ whole genome shotgun (WGS) entry which is preliminary data.</text>
</comment>
<protein>
    <submittedName>
        <fullName evidence="5">Retention module-containing protein</fullName>
    </submittedName>
</protein>
<evidence type="ECO:0000313" key="6">
    <source>
        <dbReference type="Proteomes" id="UP000760472"/>
    </source>
</evidence>
<dbReference type="RefSeq" id="WP_205214103.1">
    <property type="nucleotide sequence ID" value="NZ_JAFFZP010000030.1"/>
</dbReference>
<organism evidence="5 6">
    <name type="scientific">Amphritea pacifica</name>
    <dbReference type="NCBI Taxonomy" id="2811233"/>
    <lineage>
        <taxon>Bacteria</taxon>
        <taxon>Pseudomonadati</taxon>
        <taxon>Pseudomonadota</taxon>
        <taxon>Gammaproteobacteria</taxon>
        <taxon>Oceanospirillales</taxon>
        <taxon>Oceanospirillaceae</taxon>
        <taxon>Amphritea</taxon>
    </lineage>
</organism>
<dbReference type="EMBL" id="JAFFZP010000030">
    <property type="protein sequence ID" value="MBN0988980.1"/>
    <property type="molecule type" value="Genomic_DNA"/>
</dbReference>
<dbReference type="Pfam" id="PF03160">
    <property type="entry name" value="Calx-beta"/>
    <property type="match status" value="3"/>
</dbReference>
<feature type="non-terminal residue" evidence="5">
    <location>
        <position position="471"/>
    </location>
</feature>
<keyword evidence="6" id="KW-1185">Reference proteome</keyword>
<keyword evidence="3" id="KW-0106">Calcium</keyword>
<dbReference type="Proteomes" id="UP000760472">
    <property type="component" value="Unassembled WGS sequence"/>
</dbReference>
<dbReference type="InterPro" id="IPR038081">
    <property type="entry name" value="CalX-like_sf"/>
</dbReference>
<accession>A0ABS2WBK3</accession>
<evidence type="ECO:0000313" key="5">
    <source>
        <dbReference type="EMBL" id="MBN0988980.1"/>
    </source>
</evidence>
<dbReference type="NCBIfam" id="NF033682">
    <property type="entry name" value="retention_LapA"/>
    <property type="match status" value="1"/>
</dbReference>
<dbReference type="InterPro" id="IPR026919">
    <property type="entry name" value="ADGRV1"/>
</dbReference>
<keyword evidence="1" id="KW-0732">Signal</keyword>
<dbReference type="PANTHER" id="PTHR46682">
    <property type="entry name" value="ADHESION G-PROTEIN COUPLED RECEPTOR V1"/>
    <property type="match status" value="1"/>
</dbReference>
<evidence type="ECO:0000256" key="2">
    <source>
        <dbReference type="ARBA" id="ARBA00022737"/>
    </source>
</evidence>
<keyword evidence="2" id="KW-0677">Repeat</keyword>
<feature type="domain" description="Calx-beta" evidence="4">
    <location>
        <begin position="267"/>
        <end position="379"/>
    </location>
</feature>
<name>A0ABS2WBK3_9GAMM</name>